<comment type="caution">
    <text evidence="8">The sequence shown here is derived from an EMBL/GenBank/DDBJ whole genome shotgun (WGS) entry which is preliminary data.</text>
</comment>
<keyword evidence="8" id="KW-0808">Transferase</keyword>
<evidence type="ECO:0000256" key="2">
    <source>
        <dbReference type="ARBA" id="ARBA00007862"/>
    </source>
</evidence>
<evidence type="ECO:0000256" key="6">
    <source>
        <dbReference type="PIRNR" id="PIRNR005651"/>
    </source>
</evidence>
<proteinExistence type="inferred from homology"/>
<evidence type="ECO:0000256" key="5">
    <source>
        <dbReference type="ARBA" id="ARBA00023136"/>
    </source>
</evidence>
<reference evidence="8 9" key="1">
    <citation type="submission" date="2023-04" db="EMBL/GenBank/DDBJ databases">
        <title>Marinobulbifer ophiurae gen. nov., sp. Nov., isolate from tissue of brittle star Ophioplocus japonicus.</title>
        <authorList>
            <person name="Kawano K."/>
            <person name="Sawayama S."/>
            <person name="Nakagawa S."/>
        </authorList>
    </citation>
    <scope>NUCLEOTIDE SEQUENCE [LARGE SCALE GENOMIC DNA]</scope>
    <source>
        <strain evidence="8 9">NKW57</strain>
    </source>
</reference>
<dbReference type="InterPro" id="IPR001972">
    <property type="entry name" value="Stomatin_HflK_fam"/>
</dbReference>
<dbReference type="PIRSF" id="PIRSF005651">
    <property type="entry name" value="HflC"/>
    <property type="match status" value="1"/>
</dbReference>
<keyword evidence="9" id="KW-1185">Reference proteome</keyword>
<accession>A0ABQ6LUW1</accession>
<keyword evidence="3" id="KW-0812">Transmembrane</keyword>
<protein>
    <recommendedName>
        <fullName evidence="6">Protein HflC</fullName>
    </recommendedName>
</protein>
<dbReference type="Gene3D" id="3.30.479.30">
    <property type="entry name" value="Band 7 domain"/>
    <property type="match status" value="1"/>
</dbReference>
<dbReference type="NCBIfam" id="TIGR01932">
    <property type="entry name" value="hflC"/>
    <property type="match status" value="2"/>
</dbReference>
<dbReference type="PANTHER" id="PTHR42911:SF1">
    <property type="entry name" value="MODULATOR OF FTSH PROTEASE HFLC"/>
    <property type="match status" value="1"/>
</dbReference>
<dbReference type="RefSeq" id="WP_285762404.1">
    <property type="nucleotide sequence ID" value="NZ_BSYJ01000001.1"/>
</dbReference>
<dbReference type="InterPro" id="IPR010200">
    <property type="entry name" value="HflC"/>
</dbReference>
<dbReference type="SMART" id="SM00244">
    <property type="entry name" value="PHB"/>
    <property type="match status" value="1"/>
</dbReference>
<sequence>MNSNKLMIPLLVVLLALLVIGNSAFIVDEKERAVMLQFGRVVKDDIKPGLHFKVPLMHEIRKFDARILTMDSRPQRYLTIEKKAMMVDSYAKWRILDVPTYYTSTGGDPAVAERLLAQRVNEGLRNQFGRRTLHEVVSGERDELMVELTESLNKVVKPKLGIEVIDVRVKRIDLPEEVSESVYARMTTEREREARDHRAKGNERATIIRAEADRQKVVIESEGYRKSEELRGQGDAQAANIYAEAYNKDAEFYRFTRSLTAYRNTFSNKGDVMLIDPESQFFRYLKDAEGKAD</sequence>
<dbReference type="InterPro" id="IPR036013">
    <property type="entry name" value="Band_7/SPFH_dom_sf"/>
</dbReference>
<comment type="function">
    <text evidence="6">HflC and HflK could regulate a protease.</text>
</comment>
<evidence type="ECO:0000313" key="9">
    <source>
        <dbReference type="Proteomes" id="UP001224392"/>
    </source>
</evidence>
<name>A0ABQ6LUW1_9GAMM</name>
<dbReference type="InterPro" id="IPR001107">
    <property type="entry name" value="Band_7"/>
</dbReference>
<gene>
    <name evidence="8" type="primary">hflC</name>
    <name evidence="8" type="ORF">MNKW57_01990</name>
</gene>
<keyword evidence="4" id="KW-1133">Transmembrane helix</keyword>
<evidence type="ECO:0000259" key="7">
    <source>
        <dbReference type="SMART" id="SM00244"/>
    </source>
</evidence>
<feature type="domain" description="Band 7" evidence="7">
    <location>
        <begin position="22"/>
        <end position="186"/>
    </location>
</feature>
<dbReference type="PANTHER" id="PTHR42911">
    <property type="entry name" value="MODULATOR OF FTSH PROTEASE HFLC"/>
    <property type="match status" value="1"/>
</dbReference>
<organism evidence="8 9">
    <name type="scientific">Biformimicrobium ophioploci</name>
    <dbReference type="NCBI Taxonomy" id="3036711"/>
    <lineage>
        <taxon>Bacteria</taxon>
        <taxon>Pseudomonadati</taxon>
        <taxon>Pseudomonadota</taxon>
        <taxon>Gammaproteobacteria</taxon>
        <taxon>Cellvibrionales</taxon>
        <taxon>Microbulbiferaceae</taxon>
        <taxon>Biformimicrobium</taxon>
    </lineage>
</organism>
<keyword evidence="8" id="KW-0645">Protease</keyword>
<dbReference type="SUPFAM" id="SSF117892">
    <property type="entry name" value="Band 7/SPFH domain"/>
    <property type="match status" value="1"/>
</dbReference>
<dbReference type="GO" id="GO:0006508">
    <property type="term" value="P:proteolysis"/>
    <property type="evidence" value="ECO:0007669"/>
    <property type="project" value="UniProtKB-KW"/>
</dbReference>
<dbReference type="Pfam" id="PF01145">
    <property type="entry name" value="Band_7"/>
    <property type="match status" value="1"/>
</dbReference>
<evidence type="ECO:0000256" key="3">
    <source>
        <dbReference type="ARBA" id="ARBA00022692"/>
    </source>
</evidence>
<comment type="similarity">
    <text evidence="2 6">Belongs to the band 7/mec-2 family. HflC subfamily.</text>
</comment>
<evidence type="ECO:0000313" key="8">
    <source>
        <dbReference type="EMBL" id="GMG85878.1"/>
    </source>
</evidence>
<dbReference type="GO" id="GO:0016740">
    <property type="term" value="F:transferase activity"/>
    <property type="evidence" value="ECO:0007669"/>
    <property type="project" value="UniProtKB-KW"/>
</dbReference>
<dbReference type="CDD" id="cd03405">
    <property type="entry name" value="SPFH_HflC"/>
    <property type="match status" value="1"/>
</dbReference>
<comment type="subcellular location">
    <subcellularLocation>
        <location evidence="1">Membrane</location>
        <topology evidence="1">Single-pass membrane protein</topology>
    </subcellularLocation>
</comment>
<dbReference type="GO" id="GO:0008233">
    <property type="term" value="F:peptidase activity"/>
    <property type="evidence" value="ECO:0007669"/>
    <property type="project" value="UniProtKB-KW"/>
</dbReference>
<keyword evidence="5" id="KW-0472">Membrane</keyword>
<dbReference type="PRINTS" id="PR00721">
    <property type="entry name" value="STOMATIN"/>
</dbReference>
<evidence type="ECO:0000256" key="1">
    <source>
        <dbReference type="ARBA" id="ARBA00004167"/>
    </source>
</evidence>
<dbReference type="Proteomes" id="UP001224392">
    <property type="component" value="Unassembled WGS sequence"/>
</dbReference>
<keyword evidence="8" id="KW-0378">Hydrolase</keyword>
<evidence type="ECO:0000256" key="4">
    <source>
        <dbReference type="ARBA" id="ARBA00022989"/>
    </source>
</evidence>
<dbReference type="EMBL" id="BSYJ01000001">
    <property type="protein sequence ID" value="GMG85878.1"/>
    <property type="molecule type" value="Genomic_DNA"/>
</dbReference>